<dbReference type="PANTHER" id="PTHR43434">
    <property type="entry name" value="PHOSPHOGLYCOLATE PHOSPHATASE"/>
    <property type="match status" value="1"/>
</dbReference>
<evidence type="ECO:0000313" key="2">
    <source>
        <dbReference type="Proteomes" id="UP000614287"/>
    </source>
</evidence>
<dbReference type="PANTHER" id="PTHR43434:SF24">
    <property type="entry name" value="HYDROLASE-RELATED"/>
    <property type="match status" value="1"/>
</dbReference>
<keyword evidence="2" id="KW-1185">Reference proteome</keyword>
<dbReference type="AlphaFoldDB" id="A0A8J3CKW0"/>
<accession>A0A8J3CKW0</accession>
<dbReference type="GO" id="GO:0005829">
    <property type="term" value="C:cytosol"/>
    <property type="evidence" value="ECO:0007669"/>
    <property type="project" value="TreeGrafter"/>
</dbReference>
<dbReference type="Proteomes" id="UP000614287">
    <property type="component" value="Unassembled WGS sequence"/>
</dbReference>
<reference evidence="1" key="1">
    <citation type="journal article" date="2014" name="Int. J. Syst. Evol. Microbiol.">
        <title>Complete genome sequence of Corynebacterium casei LMG S-19264T (=DSM 44701T), isolated from a smear-ripened cheese.</title>
        <authorList>
            <consortium name="US DOE Joint Genome Institute (JGI-PGF)"/>
            <person name="Walter F."/>
            <person name="Albersmeier A."/>
            <person name="Kalinowski J."/>
            <person name="Ruckert C."/>
        </authorList>
    </citation>
    <scope>NUCLEOTIDE SEQUENCE</scope>
    <source>
        <strain evidence="1">KCTC 32501</strain>
    </source>
</reference>
<sequence length="220" mass="24146">MHHDFYHKKLVIFDWDGTLFDSTGIIGHALQQSCAAINQPIPTLKDAQKVIGLGFTEAIEALVGPLSATQTEVFMQSYRRHYFSGEEIVTLFEGVTSLLDGLRTQNKLTAVATGKSRAGLNRVLQHASLKNRFDATRTADETISKPHPQMLFELLEELEVHPDEAIMIGDTTYDVDMAHGAGITAIGVTYGAHDADTLASSQPAILVRSVAELQQLLMRN</sequence>
<dbReference type="GO" id="GO:0008967">
    <property type="term" value="F:phosphoglycolate phosphatase activity"/>
    <property type="evidence" value="ECO:0007669"/>
    <property type="project" value="TreeGrafter"/>
</dbReference>
<dbReference type="InterPro" id="IPR050155">
    <property type="entry name" value="HAD-like_hydrolase_sf"/>
</dbReference>
<keyword evidence="1" id="KW-0378">Hydrolase</keyword>
<dbReference type="InterPro" id="IPR041492">
    <property type="entry name" value="HAD_2"/>
</dbReference>
<evidence type="ECO:0000313" key="1">
    <source>
        <dbReference type="EMBL" id="GHA70876.1"/>
    </source>
</evidence>
<organism evidence="1 2">
    <name type="scientific">Formosimonas limnophila</name>
    <dbReference type="NCBI Taxonomy" id="1384487"/>
    <lineage>
        <taxon>Bacteria</taxon>
        <taxon>Pseudomonadati</taxon>
        <taxon>Pseudomonadota</taxon>
        <taxon>Betaproteobacteria</taxon>
        <taxon>Burkholderiales</taxon>
        <taxon>Burkholderiaceae</taxon>
        <taxon>Formosimonas</taxon>
    </lineage>
</organism>
<dbReference type="InterPro" id="IPR036412">
    <property type="entry name" value="HAD-like_sf"/>
</dbReference>
<dbReference type="NCBIfam" id="TIGR01549">
    <property type="entry name" value="HAD-SF-IA-v1"/>
    <property type="match status" value="1"/>
</dbReference>
<dbReference type="GO" id="GO:0006281">
    <property type="term" value="P:DNA repair"/>
    <property type="evidence" value="ECO:0007669"/>
    <property type="project" value="TreeGrafter"/>
</dbReference>
<protein>
    <submittedName>
        <fullName evidence="1">Hydrolase</fullName>
    </submittedName>
</protein>
<dbReference type="RefSeq" id="WP_189492425.1">
    <property type="nucleotide sequence ID" value="NZ_BMZG01000004.1"/>
</dbReference>
<dbReference type="Gene3D" id="3.40.50.1000">
    <property type="entry name" value="HAD superfamily/HAD-like"/>
    <property type="match status" value="1"/>
</dbReference>
<dbReference type="InterPro" id="IPR006439">
    <property type="entry name" value="HAD-SF_hydro_IA"/>
</dbReference>
<dbReference type="InterPro" id="IPR023198">
    <property type="entry name" value="PGP-like_dom2"/>
</dbReference>
<dbReference type="Pfam" id="PF13419">
    <property type="entry name" value="HAD_2"/>
    <property type="match status" value="1"/>
</dbReference>
<reference evidence="1" key="2">
    <citation type="submission" date="2020-09" db="EMBL/GenBank/DDBJ databases">
        <authorList>
            <person name="Sun Q."/>
            <person name="Kim S."/>
        </authorList>
    </citation>
    <scope>NUCLEOTIDE SEQUENCE</scope>
    <source>
        <strain evidence="1">KCTC 32501</strain>
    </source>
</reference>
<dbReference type="Gene3D" id="1.10.150.240">
    <property type="entry name" value="Putative phosphatase, domain 2"/>
    <property type="match status" value="1"/>
</dbReference>
<dbReference type="SFLD" id="SFLDG01135">
    <property type="entry name" value="C1.5.6:_HAD__Beta-PGM__Phospha"/>
    <property type="match status" value="1"/>
</dbReference>
<dbReference type="SFLD" id="SFLDS00003">
    <property type="entry name" value="Haloacid_Dehalogenase"/>
    <property type="match status" value="1"/>
</dbReference>
<dbReference type="SUPFAM" id="SSF56784">
    <property type="entry name" value="HAD-like"/>
    <property type="match status" value="1"/>
</dbReference>
<name>A0A8J3CKW0_9BURK</name>
<dbReference type="SFLD" id="SFLDG01129">
    <property type="entry name" value="C1.5:_HAD__Beta-PGM__Phosphata"/>
    <property type="match status" value="1"/>
</dbReference>
<proteinExistence type="predicted"/>
<dbReference type="EMBL" id="BMZG01000004">
    <property type="protein sequence ID" value="GHA70876.1"/>
    <property type="molecule type" value="Genomic_DNA"/>
</dbReference>
<gene>
    <name evidence="1" type="ORF">GCM10009007_09660</name>
</gene>
<comment type="caution">
    <text evidence="1">The sequence shown here is derived from an EMBL/GenBank/DDBJ whole genome shotgun (WGS) entry which is preliminary data.</text>
</comment>
<dbReference type="InterPro" id="IPR023214">
    <property type="entry name" value="HAD_sf"/>
</dbReference>